<feature type="transmembrane region" description="Helical" evidence="1">
    <location>
        <begin position="410"/>
        <end position="434"/>
    </location>
</feature>
<accession>A0ABP5QC81</accession>
<feature type="transmembrane region" description="Helical" evidence="1">
    <location>
        <begin position="21"/>
        <end position="41"/>
    </location>
</feature>
<protein>
    <submittedName>
        <fullName evidence="2">ABC transporter permease</fullName>
    </submittedName>
</protein>
<evidence type="ECO:0000256" key="1">
    <source>
        <dbReference type="SAM" id="Phobius"/>
    </source>
</evidence>
<keyword evidence="3" id="KW-1185">Reference proteome</keyword>
<sequence>MTPRALLTLALGDFRYRARRPAYAMTLLAAVGLGALAVPAVGTRWSVLNLGDYRGVYNSAYVGWSTALAGALWLTLAGFYVVRGAVARDESTGVGRLLATTPLRSTAYLAAKFLGNLAVLGSMAAALAGTALVLQLTRGESTDVDPVALLTPYLLVTLPLLAVTAGAALLVETVPGLRGGLGNALWFFVALAVALGGQSPTAPLGGLGVRPFVASMRDALVARNVDLSDAEFSLGLTSRAHPLQTVQWNGMGVDPTFAADRLLLVLGAVLLALLPAFWFHRFDPSRGAAPLRLTDPAPEPLAAPVPHRPAPPYTALTPLPQAAVVPGRTFGRLLAGEVRILLQGLPRWCWLLLAALVLPALVLPYPAGTRGVLLLAWLLPLLLWSRLGTQREEYGVDTLLGAYPAPRGRVLAEWAAGVVLSALTGAGPAVRIVLAADWPMLASWVGGALFVPALGLALGLVSRSHRLFQMLYPPLWYLVLNGTAALDFMGVVRRHGHLAGPGPLAVTALTAALLAVALVADPARRTVRR</sequence>
<reference evidence="3" key="1">
    <citation type="journal article" date="2019" name="Int. J. Syst. Evol. Microbiol.">
        <title>The Global Catalogue of Microorganisms (GCM) 10K type strain sequencing project: providing services to taxonomists for standard genome sequencing and annotation.</title>
        <authorList>
            <consortium name="The Broad Institute Genomics Platform"/>
            <consortium name="The Broad Institute Genome Sequencing Center for Infectious Disease"/>
            <person name="Wu L."/>
            <person name="Ma J."/>
        </authorList>
    </citation>
    <scope>NUCLEOTIDE SEQUENCE [LARGE SCALE GENOMIC DNA]</scope>
    <source>
        <strain evidence="3">JCM 7356</strain>
    </source>
</reference>
<evidence type="ECO:0000313" key="2">
    <source>
        <dbReference type="EMBL" id="GAA2229211.1"/>
    </source>
</evidence>
<keyword evidence="1" id="KW-1133">Transmembrane helix</keyword>
<dbReference type="EMBL" id="BAAATR010000002">
    <property type="protein sequence ID" value="GAA2229211.1"/>
    <property type="molecule type" value="Genomic_DNA"/>
</dbReference>
<feature type="transmembrane region" description="Helical" evidence="1">
    <location>
        <begin position="348"/>
        <end position="365"/>
    </location>
</feature>
<name>A0ABP5QC81_9ACTN</name>
<comment type="caution">
    <text evidence="2">The sequence shown here is derived from an EMBL/GenBank/DDBJ whole genome shotgun (WGS) entry which is preliminary data.</text>
</comment>
<feature type="transmembrane region" description="Helical" evidence="1">
    <location>
        <begin position="474"/>
        <end position="492"/>
    </location>
</feature>
<dbReference type="RefSeq" id="WP_344634626.1">
    <property type="nucleotide sequence ID" value="NZ_BAAATR010000002.1"/>
</dbReference>
<organism evidence="2 3">
    <name type="scientific">Kitasatospora cystarginea</name>
    <dbReference type="NCBI Taxonomy" id="58350"/>
    <lineage>
        <taxon>Bacteria</taxon>
        <taxon>Bacillati</taxon>
        <taxon>Actinomycetota</taxon>
        <taxon>Actinomycetes</taxon>
        <taxon>Kitasatosporales</taxon>
        <taxon>Streptomycetaceae</taxon>
        <taxon>Kitasatospora</taxon>
    </lineage>
</organism>
<feature type="transmembrane region" description="Helical" evidence="1">
    <location>
        <begin position="113"/>
        <end position="133"/>
    </location>
</feature>
<feature type="transmembrane region" description="Helical" evidence="1">
    <location>
        <begin position="498"/>
        <end position="520"/>
    </location>
</feature>
<feature type="transmembrane region" description="Helical" evidence="1">
    <location>
        <begin position="153"/>
        <end position="171"/>
    </location>
</feature>
<gene>
    <name evidence="2" type="ORF">GCM10010430_06370</name>
</gene>
<keyword evidence="1" id="KW-0812">Transmembrane</keyword>
<feature type="transmembrane region" description="Helical" evidence="1">
    <location>
        <begin position="183"/>
        <end position="202"/>
    </location>
</feature>
<feature type="transmembrane region" description="Helical" evidence="1">
    <location>
        <begin position="440"/>
        <end position="462"/>
    </location>
</feature>
<keyword evidence="1" id="KW-0472">Membrane</keyword>
<feature type="transmembrane region" description="Helical" evidence="1">
    <location>
        <begin position="261"/>
        <end position="279"/>
    </location>
</feature>
<dbReference type="Proteomes" id="UP001500305">
    <property type="component" value="Unassembled WGS sequence"/>
</dbReference>
<feature type="transmembrane region" description="Helical" evidence="1">
    <location>
        <begin position="61"/>
        <end position="82"/>
    </location>
</feature>
<evidence type="ECO:0000313" key="3">
    <source>
        <dbReference type="Proteomes" id="UP001500305"/>
    </source>
</evidence>
<feature type="transmembrane region" description="Helical" evidence="1">
    <location>
        <begin position="371"/>
        <end position="389"/>
    </location>
</feature>
<proteinExistence type="predicted"/>